<dbReference type="GO" id="GO:0006432">
    <property type="term" value="P:phenylalanyl-tRNA aminoacylation"/>
    <property type="evidence" value="ECO:0007669"/>
    <property type="project" value="InterPro"/>
</dbReference>
<comment type="catalytic activity">
    <reaction evidence="11">
        <text>tRNA(Phe) + L-phenylalanine + ATP = L-phenylalanyl-tRNA(Phe) + AMP + diphosphate + H(+)</text>
        <dbReference type="Rhea" id="RHEA:19413"/>
        <dbReference type="Rhea" id="RHEA-COMP:9668"/>
        <dbReference type="Rhea" id="RHEA-COMP:9699"/>
        <dbReference type="ChEBI" id="CHEBI:15378"/>
        <dbReference type="ChEBI" id="CHEBI:30616"/>
        <dbReference type="ChEBI" id="CHEBI:33019"/>
        <dbReference type="ChEBI" id="CHEBI:58095"/>
        <dbReference type="ChEBI" id="CHEBI:78442"/>
        <dbReference type="ChEBI" id="CHEBI:78531"/>
        <dbReference type="ChEBI" id="CHEBI:456215"/>
        <dbReference type="EC" id="6.1.1.20"/>
    </reaction>
</comment>
<name>A0A554LHZ0_9BACT</name>
<dbReference type="GO" id="GO:0000049">
    <property type="term" value="F:tRNA binding"/>
    <property type="evidence" value="ECO:0007669"/>
    <property type="project" value="InterPro"/>
</dbReference>
<dbReference type="EMBL" id="VMGK01000024">
    <property type="protein sequence ID" value="TSC92484.1"/>
    <property type="molecule type" value="Genomic_DNA"/>
</dbReference>
<keyword evidence="6" id="KW-0547">Nucleotide-binding</keyword>
<keyword evidence="8" id="KW-0460">Magnesium</keyword>
<evidence type="ECO:0000256" key="1">
    <source>
        <dbReference type="ARBA" id="ARBA00004496"/>
    </source>
</evidence>
<dbReference type="InterPro" id="IPR045864">
    <property type="entry name" value="aa-tRNA-synth_II/BPL/LPL"/>
</dbReference>
<dbReference type="GO" id="GO:0046872">
    <property type="term" value="F:metal ion binding"/>
    <property type="evidence" value="ECO:0007669"/>
    <property type="project" value="UniProtKB-KW"/>
</dbReference>
<evidence type="ECO:0000256" key="3">
    <source>
        <dbReference type="ARBA" id="ARBA00022490"/>
    </source>
</evidence>
<dbReference type="InterPro" id="IPR006195">
    <property type="entry name" value="aa-tRNA-synth_II"/>
</dbReference>
<dbReference type="NCBIfam" id="TIGR00468">
    <property type="entry name" value="pheS"/>
    <property type="match status" value="1"/>
</dbReference>
<dbReference type="GO" id="GO:0005737">
    <property type="term" value="C:cytoplasm"/>
    <property type="evidence" value="ECO:0007669"/>
    <property type="project" value="UniProtKB-SubCell"/>
</dbReference>
<evidence type="ECO:0000313" key="13">
    <source>
        <dbReference type="EMBL" id="TSC92484.1"/>
    </source>
</evidence>
<evidence type="ECO:0000256" key="10">
    <source>
        <dbReference type="ARBA" id="ARBA00023146"/>
    </source>
</evidence>
<keyword evidence="5" id="KW-0479">Metal-binding</keyword>
<dbReference type="EC" id="6.1.1.20" evidence="2"/>
<gene>
    <name evidence="13" type="ORF">CEN89_663</name>
</gene>
<evidence type="ECO:0000256" key="5">
    <source>
        <dbReference type="ARBA" id="ARBA00022723"/>
    </source>
</evidence>
<evidence type="ECO:0000256" key="11">
    <source>
        <dbReference type="ARBA" id="ARBA00049255"/>
    </source>
</evidence>
<feature type="domain" description="Aminoacyl-transfer RNA synthetases class-II family profile" evidence="12">
    <location>
        <begin position="66"/>
        <end position="205"/>
    </location>
</feature>
<dbReference type="GO" id="GO:0004826">
    <property type="term" value="F:phenylalanine-tRNA ligase activity"/>
    <property type="evidence" value="ECO:0007669"/>
    <property type="project" value="UniProtKB-EC"/>
</dbReference>
<keyword evidence="7" id="KW-0067">ATP-binding</keyword>
<keyword evidence="9" id="KW-0648">Protein biosynthesis</keyword>
<dbReference type="SUPFAM" id="SSF55681">
    <property type="entry name" value="Class II aaRS and biotin synthetases"/>
    <property type="match status" value="1"/>
</dbReference>
<evidence type="ECO:0000256" key="7">
    <source>
        <dbReference type="ARBA" id="ARBA00022840"/>
    </source>
</evidence>
<dbReference type="AlphaFoldDB" id="A0A554LHZ0"/>
<comment type="caution">
    <text evidence="13">The sequence shown here is derived from an EMBL/GenBank/DDBJ whole genome shotgun (WGS) entry which is preliminary data.</text>
</comment>
<protein>
    <recommendedName>
        <fullName evidence="2">phenylalanine--tRNA ligase</fullName>
        <ecNumber evidence="2">6.1.1.20</ecNumber>
    </recommendedName>
</protein>
<dbReference type="PANTHER" id="PTHR11538:SF41">
    <property type="entry name" value="PHENYLALANINE--TRNA LIGASE, MITOCHONDRIAL"/>
    <property type="match status" value="1"/>
</dbReference>
<dbReference type="Gene3D" id="3.30.930.10">
    <property type="entry name" value="Bira Bifunctional Protein, Domain 2"/>
    <property type="match status" value="1"/>
</dbReference>
<dbReference type="InterPro" id="IPR002319">
    <property type="entry name" value="Phenylalanyl-tRNA_Synthase"/>
</dbReference>
<keyword evidence="10 13" id="KW-0030">Aminoacyl-tRNA synthetase</keyword>
<dbReference type="GO" id="GO:0005524">
    <property type="term" value="F:ATP binding"/>
    <property type="evidence" value="ECO:0007669"/>
    <property type="project" value="UniProtKB-KW"/>
</dbReference>
<organism evidence="13 14">
    <name type="scientific">Candidatus Berkelbacteria bacterium Licking1014_7</name>
    <dbReference type="NCBI Taxonomy" id="2017147"/>
    <lineage>
        <taxon>Bacteria</taxon>
        <taxon>Candidatus Berkelbacteria</taxon>
    </lineage>
</organism>
<evidence type="ECO:0000259" key="12">
    <source>
        <dbReference type="PROSITE" id="PS50862"/>
    </source>
</evidence>
<evidence type="ECO:0000256" key="4">
    <source>
        <dbReference type="ARBA" id="ARBA00022598"/>
    </source>
</evidence>
<proteinExistence type="predicted"/>
<dbReference type="PROSITE" id="PS50862">
    <property type="entry name" value="AA_TRNA_LIGASE_II"/>
    <property type="match status" value="1"/>
</dbReference>
<dbReference type="Proteomes" id="UP000315689">
    <property type="component" value="Unassembled WGS sequence"/>
</dbReference>
<dbReference type="InterPro" id="IPR004529">
    <property type="entry name" value="Phe-tRNA-synth_IIc_asu"/>
</dbReference>
<accession>A0A554LHZ0</accession>
<evidence type="ECO:0000313" key="14">
    <source>
        <dbReference type="Proteomes" id="UP000315689"/>
    </source>
</evidence>
<dbReference type="PANTHER" id="PTHR11538">
    <property type="entry name" value="PHENYLALANYL-TRNA SYNTHETASE"/>
    <property type="match status" value="1"/>
</dbReference>
<dbReference type="CDD" id="cd00496">
    <property type="entry name" value="PheRS_alpha_core"/>
    <property type="match status" value="1"/>
</dbReference>
<evidence type="ECO:0000256" key="6">
    <source>
        <dbReference type="ARBA" id="ARBA00022741"/>
    </source>
</evidence>
<keyword evidence="4" id="KW-0436">Ligase</keyword>
<reference evidence="13 14" key="1">
    <citation type="submission" date="2017-07" db="EMBL/GenBank/DDBJ databases">
        <title>Mechanisms for carbon and nitrogen cycling indicate functional differentiation within the Candidate Phyla Radiation.</title>
        <authorList>
            <person name="Danczak R.E."/>
            <person name="Johnston M.D."/>
            <person name="Kenah C."/>
            <person name="Slattery M."/>
            <person name="Wrighton K.C."/>
            <person name="Wilkins M.J."/>
        </authorList>
    </citation>
    <scope>NUCLEOTIDE SEQUENCE [LARGE SCALE GENOMIC DNA]</scope>
    <source>
        <strain evidence="13">Licking1014_7</strain>
    </source>
</reference>
<sequence>MNNVGHLHPLSVFFDQSMAFFEELGFVVAQGQELETEWFNFDFLRVPSDHPSRDQQDTFWVGDHVLRTHTTSAQGRIMQKVSPPCRFVMPGRVFRNEATDATHESVLHQLDGFAIAKNITMSHLIGTLETFIKNVIDKNANVRFRPHHYQFVEPGMDVDINRNGKWLEVIGSGMIHPEVLKNMRLNPDKWQGFAFGMGVERLAMIKYGIKDIRSFLKNDMRLIKQF</sequence>
<evidence type="ECO:0000256" key="8">
    <source>
        <dbReference type="ARBA" id="ARBA00022842"/>
    </source>
</evidence>
<comment type="subcellular location">
    <subcellularLocation>
        <location evidence="1">Cytoplasm</location>
    </subcellularLocation>
</comment>
<evidence type="ECO:0000256" key="2">
    <source>
        <dbReference type="ARBA" id="ARBA00012814"/>
    </source>
</evidence>
<dbReference type="Pfam" id="PF01409">
    <property type="entry name" value="tRNA-synt_2d"/>
    <property type="match status" value="1"/>
</dbReference>
<evidence type="ECO:0000256" key="9">
    <source>
        <dbReference type="ARBA" id="ARBA00022917"/>
    </source>
</evidence>
<keyword evidence="3" id="KW-0963">Cytoplasm</keyword>